<dbReference type="SUPFAM" id="SSF75005">
    <property type="entry name" value="Arabinanase/levansucrase/invertase"/>
    <property type="match status" value="1"/>
</dbReference>
<organism evidence="7 8">
    <name type="scientific">Microbacterium helvum</name>
    <dbReference type="NCBI Taxonomy" id="2773713"/>
    <lineage>
        <taxon>Bacteria</taxon>
        <taxon>Bacillati</taxon>
        <taxon>Actinomycetota</taxon>
        <taxon>Actinomycetes</taxon>
        <taxon>Micrococcales</taxon>
        <taxon>Microbacteriaceae</taxon>
        <taxon>Microbacterium</taxon>
    </lineage>
</organism>
<dbReference type="InterPro" id="IPR006710">
    <property type="entry name" value="Glyco_hydro_43"/>
</dbReference>
<comment type="similarity">
    <text evidence="1 5">Belongs to the glycosyl hydrolase 43 family.</text>
</comment>
<evidence type="ECO:0000256" key="5">
    <source>
        <dbReference type="RuleBase" id="RU361187"/>
    </source>
</evidence>
<keyword evidence="3 5" id="KW-0378">Hydrolase</keyword>
<dbReference type="PANTHER" id="PTHR43817">
    <property type="entry name" value="GLYCOSYL HYDROLASE"/>
    <property type="match status" value="1"/>
</dbReference>
<dbReference type="Pfam" id="PF04616">
    <property type="entry name" value="Glyco_hydro_43"/>
    <property type="match status" value="1"/>
</dbReference>
<keyword evidence="4 5" id="KW-0326">Glycosidase</keyword>
<comment type="caution">
    <text evidence="7">The sequence shown here is derived from an EMBL/GenBank/DDBJ whole genome shotgun (WGS) entry which is preliminary data.</text>
</comment>
<dbReference type="PANTHER" id="PTHR43817:SF1">
    <property type="entry name" value="HYDROLASE, FAMILY 43, PUTATIVE (AFU_ORTHOLOGUE AFUA_3G01660)-RELATED"/>
    <property type="match status" value="1"/>
</dbReference>
<evidence type="ECO:0000256" key="1">
    <source>
        <dbReference type="ARBA" id="ARBA00009865"/>
    </source>
</evidence>
<feature type="chain" id="PRO_5046855764" evidence="6">
    <location>
        <begin position="23"/>
        <end position="334"/>
    </location>
</feature>
<dbReference type="GO" id="GO:0016787">
    <property type="term" value="F:hydrolase activity"/>
    <property type="evidence" value="ECO:0007669"/>
    <property type="project" value="UniProtKB-KW"/>
</dbReference>
<protein>
    <submittedName>
        <fullName evidence="7">Glycoside hydrolase family 43 protein</fullName>
    </submittedName>
</protein>
<gene>
    <name evidence="7" type="ORF">IF188_08850</name>
</gene>
<keyword evidence="2 6" id="KW-0732">Signal</keyword>
<dbReference type="Proteomes" id="UP000598426">
    <property type="component" value="Unassembled WGS sequence"/>
</dbReference>
<evidence type="ECO:0000256" key="2">
    <source>
        <dbReference type="ARBA" id="ARBA00022729"/>
    </source>
</evidence>
<keyword evidence="8" id="KW-1185">Reference proteome</keyword>
<evidence type="ECO:0000313" key="7">
    <source>
        <dbReference type="EMBL" id="MBD3941799.1"/>
    </source>
</evidence>
<evidence type="ECO:0000256" key="4">
    <source>
        <dbReference type="ARBA" id="ARBA00023295"/>
    </source>
</evidence>
<evidence type="ECO:0000256" key="3">
    <source>
        <dbReference type="ARBA" id="ARBA00022801"/>
    </source>
</evidence>
<evidence type="ECO:0000313" key="8">
    <source>
        <dbReference type="Proteomes" id="UP000598426"/>
    </source>
</evidence>
<proteinExistence type="inferred from homology"/>
<sequence length="334" mass="36459">MRSFWLGVTALTATALTAAALAGCAPTFNNPIKDVANDPYVVKDGSHYLLIESAEDGIWVTASPEKNLTDIAQGVRTKVWTAPSDGPNCRDVWAPELHHIDTRWYVYYAATTCDEDNAGHRMFVLESAGDDPLGPYTDLGKITDAADRWAIDGTRFEFQDRAYFAWSGWPGTADGQQNLYIAEMTSPTTLAGTGVLISEPTLDFERHTMPINEGPQALVTEDRVFLVYSASASWTDDYAYGLLTGAGKDLLDPSAWTKSPGPVFERTGEVFGPGHGSFTTSPDGTESWMVYHSARYSGAGWDRVMNAQRFTWKDGAPVFGEPFGEGDQRVPSGQ</sequence>
<dbReference type="RefSeq" id="WP_191171430.1">
    <property type="nucleotide sequence ID" value="NZ_JACXZS010000005.1"/>
</dbReference>
<evidence type="ECO:0000256" key="6">
    <source>
        <dbReference type="SAM" id="SignalP"/>
    </source>
</evidence>
<accession>A0ABR8NMC9</accession>
<dbReference type="PROSITE" id="PS51257">
    <property type="entry name" value="PROKAR_LIPOPROTEIN"/>
    <property type="match status" value="1"/>
</dbReference>
<reference evidence="7 8" key="1">
    <citation type="submission" date="2020-09" db="EMBL/GenBank/DDBJ databases">
        <title>Isolation and identification of active actinomycetes.</title>
        <authorList>
            <person name="Li X."/>
        </authorList>
    </citation>
    <scope>NUCLEOTIDE SEQUENCE [LARGE SCALE GENOMIC DNA]</scope>
    <source>
        <strain evidence="7 8">NEAU-LLC</strain>
    </source>
</reference>
<feature type="signal peptide" evidence="6">
    <location>
        <begin position="1"/>
        <end position="22"/>
    </location>
</feature>
<dbReference type="Gene3D" id="2.115.10.20">
    <property type="entry name" value="Glycosyl hydrolase domain, family 43"/>
    <property type="match status" value="1"/>
</dbReference>
<dbReference type="EMBL" id="JACXZS010000005">
    <property type="protein sequence ID" value="MBD3941799.1"/>
    <property type="molecule type" value="Genomic_DNA"/>
</dbReference>
<dbReference type="CDD" id="cd18820">
    <property type="entry name" value="GH43_LbAraf43-like"/>
    <property type="match status" value="1"/>
</dbReference>
<name>A0ABR8NMC9_9MICO</name>
<dbReference type="InterPro" id="IPR023296">
    <property type="entry name" value="Glyco_hydro_beta-prop_sf"/>
</dbReference>